<accession>A0A150FZV5</accession>
<feature type="compositionally biased region" description="Low complexity" evidence="2">
    <location>
        <begin position="47"/>
        <end position="63"/>
    </location>
</feature>
<reference evidence="4" key="1">
    <citation type="journal article" date="2016" name="Nat. Commun.">
        <title>The Gonium pectorale genome demonstrates co-option of cell cycle regulation during the evolution of multicellularity.</title>
        <authorList>
            <person name="Hanschen E.R."/>
            <person name="Marriage T.N."/>
            <person name="Ferris P.J."/>
            <person name="Hamaji T."/>
            <person name="Toyoda A."/>
            <person name="Fujiyama A."/>
            <person name="Neme R."/>
            <person name="Noguchi H."/>
            <person name="Minakuchi Y."/>
            <person name="Suzuki M."/>
            <person name="Kawai-Toyooka H."/>
            <person name="Smith D.R."/>
            <person name="Sparks H."/>
            <person name="Anderson J."/>
            <person name="Bakaric R."/>
            <person name="Luria V."/>
            <person name="Karger A."/>
            <person name="Kirschner M.W."/>
            <person name="Durand P.M."/>
            <person name="Michod R.E."/>
            <person name="Nozaki H."/>
            <person name="Olson B.J."/>
        </authorList>
    </citation>
    <scope>NUCLEOTIDE SEQUENCE [LARGE SCALE GENOMIC DNA]</scope>
    <source>
        <strain evidence="4">NIES-2863</strain>
    </source>
</reference>
<feature type="compositionally biased region" description="Pro residues" evidence="2">
    <location>
        <begin position="1"/>
        <end position="14"/>
    </location>
</feature>
<keyword evidence="1" id="KW-0175">Coiled coil</keyword>
<comment type="caution">
    <text evidence="3">The sequence shown here is derived from an EMBL/GenBank/DDBJ whole genome shotgun (WGS) entry which is preliminary data.</text>
</comment>
<dbReference type="EMBL" id="LSYV01000103">
    <property type="protein sequence ID" value="KXZ43108.1"/>
    <property type="molecule type" value="Genomic_DNA"/>
</dbReference>
<evidence type="ECO:0000313" key="3">
    <source>
        <dbReference type="EMBL" id="KXZ43108.1"/>
    </source>
</evidence>
<evidence type="ECO:0000256" key="2">
    <source>
        <dbReference type="SAM" id="MobiDB-lite"/>
    </source>
</evidence>
<sequence>MLPGASPAPEPPEPSNRAASGGVLQSAMKIPGLASALHLIGVGGHDSSASANAAGTASATGNSRQGSVPDDPADSVYELAAAATAASNGNGKAPLHGSHAPLIGHANGHSVAGGAASTTGTAEEILLITDPAARIENNITPYNAAAGPASLATQIREIATTLRSINALRLEYLDKIAQQELEIATKDRALRSKEERIAALEAEMGELRRSMALMHNTQVATEVGAAAPRGRGGARGGRGIR</sequence>
<protein>
    <submittedName>
        <fullName evidence="3">Uncharacterized protein</fullName>
    </submittedName>
</protein>
<feature type="region of interest" description="Disordered" evidence="2">
    <location>
        <begin position="47"/>
        <end position="73"/>
    </location>
</feature>
<dbReference type="OrthoDB" id="542705at2759"/>
<evidence type="ECO:0000256" key="1">
    <source>
        <dbReference type="SAM" id="Coils"/>
    </source>
</evidence>
<evidence type="ECO:0000313" key="4">
    <source>
        <dbReference type="Proteomes" id="UP000075714"/>
    </source>
</evidence>
<feature type="coiled-coil region" evidence="1">
    <location>
        <begin position="176"/>
        <end position="217"/>
    </location>
</feature>
<proteinExistence type="predicted"/>
<feature type="region of interest" description="Disordered" evidence="2">
    <location>
        <begin position="1"/>
        <end position="20"/>
    </location>
</feature>
<name>A0A150FZV5_GONPE</name>
<dbReference type="Proteomes" id="UP000075714">
    <property type="component" value="Unassembled WGS sequence"/>
</dbReference>
<organism evidence="3 4">
    <name type="scientific">Gonium pectorale</name>
    <name type="common">Green alga</name>
    <dbReference type="NCBI Taxonomy" id="33097"/>
    <lineage>
        <taxon>Eukaryota</taxon>
        <taxon>Viridiplantae</taxon>
        <taxon>Chlorophyta</taxon>
        <taxon>core chlorophytes</taxon>
        <taxon>Chlorophyceae</taxon>
        <taxon>CS clade</taxon>
        <taxon>Chlamydomonadales</taxon>
        <taxon>Volvocaceae</taxon>
        <taxon>Gonium</taxon>
    </lineage>
</organism>
<gene>
    <name evidence="3" type="ORF">GPECTOR_102g61</name>
</gene>
<dbReference type="AlphaFoldDB" id="A0A150FZV5"/>
<keyword evidence="4" id="KW-1185">Reference proteome</keyword>